<dbReference type="Proteomes" id="UP000033187">
    <property type="component" value="Chromosome 1"/>
</dbReference>
<dbReference type="KEGG" id="fil:BN1229_v1_0214"/>
<evidence type="ECO:0000256" key="1">
    <source>
        <dbReference type="SAM" id="MobiDB-lite"/>
    </source>
</evidence>
<protein>
    <submittedName>
        <fullName evidence="2">Uncharacterized protein</fullName>
    </submittedName>
</protein>
<name>A0A0D6J9R6_9HYPH</name>
<accession>A0A0D6J9R6</accession>
<proteinExistence type="predicted"/>
<reference evidence="3" key="1">
    <citation type="submission" date="2015-02" db="EMBL/GenBank/DDBJ databases">
        <authorList>
            <person name="Chooi Y.-H."/>
        </authorList>
    </citation>
    <scope>NUCLEOTIDE SEQUENCE [LARGE SCALE GENOMIC DNA]</scope>
    <source>
        <strain evidence="3">strain Y</strain>
    </source>
</reference>
<sequence length="56" mass="6135">MQGQLSLLCAGIFFRRFKAVFAVLHLHFVLSRAKDASSSEATFGQGKYIGCPEQTA</sequence>
<keyword evidence="3" id="KW-1185">Reference proteome</keyword>
<gene>
    <name evidence="2" type="ORF">YBN1229_v1_0218</name>
</gene>
<organism evidence="2 3">
    <name type="scientific">Candidatus Filomicrobium marinum</name>
    <dbReference type="NCBI Taxonomy" id="1608628"/>
    <lineage>
        <taxon>Bacteria</taxon>
        <taxon>Pseudomonadati</taxon>
        <taxon>Pseudomonadota</taxon>
        <taxon>Alphaproteobacteria</taxon>
        <taxon>Hyphomicrobiales</taxon>
        <taxon>Hyphomicrobiaceae</taxon>
        <taxon>Filomicrobium</taxon>
    </lineage>
</organism>
<dbReference type="KEGG" id="fiy:BN1229_v1_0218"/>
<evidence type="ECO:0000313" key="3">
    <source>
        <dbReference type="Proteomes" id="UP000033187"/>
    </source>
</evidence>
<feature type="region of interest" description="Disordered" evidence="1">
    <location>
        <begin position="35"/>
        <end position="56"/>
    </location>
</feature>
<evidence type="ECO:0000313" key="2">
    <source>
        <dbReference type="EMBL" id="CPR15117.1"/>
    </source>
</evidence>
<dbReference type="AlphaFoldDB" id="A0A0D6J9R6"/>
<dbReference type="EMBL" id="LN829119">
    <property type="protein sequence ID" value="CPR15117.1"/>
    <property type="molecule type" value="Genomic_DNA"/>
</dbReference>